<keyword evidence="2" id="KW-1185">Reference proteome</keyword>
<gene>
    <name evidence="1" type="ORF">C2G38_2051076</name>
</gene>
<evidence type="ECO:0000313" key="2">
    <source>
        <dbReference type="Proteomes" id="UP000266673"/>
    </source>
</evidence>
<dbReference type="AlphaFoldDB" id="A0A397TTR0"/>
<name>A0A397TTR0_9GLOM</name>
<dbReference type="EMBL" id="QKWP01003265">
    <property type="protein sequence ID" value="RIB01194.1"/>
    <property type="molecule type" value="Genomic_DNA"/>
</dbReference>
<accession>A0A397TTR0</accession>
<dbReference type="OrthoDB" id="2441095at2759"/>
<comment type="caution">
    <text evidence="1">The sequence shown here is derived from an EMBL/GenBank/DDBJ whole genome shotgun (WGS) entry which is preliminary data.</text>
</comment>
<reference evidence="1 2" key="1">
    <citation type="submission" date="2018-06" db="EMBL/GenBank/DDBJ databases">
        <title>Comparative genomics reveals the genomic features of Rhizophagus irregularis, R. cerebriforme, R. diaphanum and Gigaspora rosea, and their symbiotic lifestyle signature.</title>
        <authorList>
            <person name="Morin E."/>
            <person name="San Clemente H."/>
            <person name="Chen E.C.H."/>
            <person name="De La Providencia I."/>
            <person name="Hainaut M."/>
            <person name="Kuo A."/>
            <person name="Kohler A."/>
            <person name="Murat C."/>
            <person name="Tang N."/>
            <person name="Roy S."/>
            <person name="Loubradou J."/>
            <person name="Henrissat B."/>
            <person name="Grigoriev I.V."/>
            <person name="Corradi N."/>
            <person name="Roux C."/>
            <person name="Martin F.M."/>
        </authorList>
    </citation>
    <scope>NUCLEOTIDE SEQUENCE [LARGE SCALE GENOMIC DNA]</scope>
    <source>
        <strain evidence="1 2">DAOM 194757</strain>
    </source>
</reference>
<dbReference type="Proteomes" id="UP000266673">
    <property type="component" value="Unassembled WGS sequence"/>
</dbReference>
<protein>
    <submittedName>
        <fullName evidence="1">Uncharacterized protein</fullName>
    </submittedName>
</protein>
<sequence>MPPLGINSIIVGTTTQTAKNVGDDLVLDFYVEERIGEKELLSFWVEARHKANNRYLFNRTNAINQTFRSTTSLLIGTITYQRDNETTSGKHIMILEDISMINLTRNNSDALSATPHGCPNLIFPDTNKEDLIAHLGALPQEPQEVNVPPFLI</sequence>
<proteinExistence type="predicted"/>
<evidence type="ECO:0000313" key="1">
    <source>
        <dbReference type="EMBL" id="RIB01194.1"/>
    </source>
</evidence>
<organism evidence="1 2">
    <name type="scientific">Gigaspora rosea</name>
    <dbReference type="NCBI Taxonomy" id="44941"/>
    <lineage>
        <taxon>Eukaryota</taxon>
        <taxon>Fungi</taxon>
        <taxon>Fungi incertae sedis</taxon>
        <taxon>Mucoromycota</taxon>
        <taxon>Glomeromycotina</taxon>
        <taxon>Glomeromycetes</taxon>
        <taxon>Diversisporales</taxon>
        <taxon>Gigasporaceae</taxon>
        <taxon>Gigaspora</taxon>
    </lineage>
</organism>